<dbReference type="AlphaFoldDB" id="M5S9Y9"/>
<dbReference type="NCBIfam" id="TIGR01965">
    <property type="entry name" value="VCBS_repeat"/>
    <property type="match status" value="1"/>
</dbReference>
<dbReference type="EMBL" id="ANOG01000009">
    <property type="protein sequence ID" value="EMI22999.1"/>
    <property type="molecule type" value="Genomic_DNA"/>
</dbReference>
<protein>
    <submittedName>
        <fullName evidence="1">Outer membrane adhesin-like protein</fullName>
    </submittedName>
</protein>
<dbReference type="PATRIC" id="fig|1265738.3.peg.73"/>
<gene>
    <name evidence="1" type="ORF">RMSM_00074</name>
</gene>
<evidence type="ECO:0000313" key="1">
    <source>
        <dbReference type="EMBL" id="EMI22999.1"/>
    </source>
</evidence>
<dbReference type="Pfam" id="PF00404">
    <property type="entry name" value="Dockerin_1"/>
    <property type="match status" value="1"/>
</dbReference>
<dbReference type="SUPFAM" id="SSF63446">
    <property type="entry name" value="Type I dockerin domain"/>
    <property type="match status" value="1"/>
</dbReference>
<sequence>MTVLVSATDSGDATSSPVSFQITIGEINDAPRPSSDVLNPSDEDTLLTIPAEQLLANDGDPDLQTNPSETLTLVMPAESTSVSGASVKFDAATQTITYNPLTSSVLQALAPGESLTDSFSYTVRDAAGVVSAPVVVRVVINGVNDAPTLVADNPVLAASGATIIRPLDNDSDIDGEIDSTSVRLELQPVFGSVQIDLNGVITYTPFASFSGNDTFSYTVADNLGLRSEPAVITIDANPAPIAKSDVAGTFVDEAVVIDVAANDSDDINGSLNLASIRIVTAPNRGEAVPLADGTIRYIPATGFVGSDSFTYSIADNEGRFSTPATVAVQVVASRLQNPNDFADVNADGDVSALDALLIINKLMLAGGNVSSIPVQPGDQGPNYFDVSGDRQISALDALQVINKLMLRGPIPASGSGELAQGESIAASTVTATPFTMMTSETVAVMAEPDSAFALARRPDKMFASSSDNVSADEVFDASVDLDAYDWIDRDAVDLIADDREADEWSDDSLSALDSALLEFE</sequence>
<proteinExistence type="predicted"/>
<dbReference type="Gene3D" id="2.60.40.2810">
    <property type="match status" value="1"/>
</dbReference>
<name>M5S9Y9_9BACT</name>
<organism evidence="1 2">
    <name type="scientific">Rhodopirellula maiorica SM1</name>
    <dbReference type="NCBI Taxonomy" id="1265738"/>
    <lineage>
        <taxon>Bacteria</taxon>
        <taxon>Pseudomonadati</taxon>
        <taxon>Planctomycetota</taxon>
        <taxon>Planctomycetia</taxon>
        <taxon>Pirellulales</taxon>
        <taxon>Pirellulaceae</taxon>
        <taxon>Novipirellula</taxon>
    </lineage>
</organism>
<evidence type="ECO:0000313" key="2">
    <source>
        <dbReference type="Proteomes" id="UP000011991"/>
    </source>
</evidence>
<dbReference type="Gene3D" id="2.60.40.3440">
    <property type="match status" value="1"/>
</dbReference>
<dbReference type="GO" id="GO:0000272">
    <property type="term" value="P:polysaccharide catabolic process"/>
    <property type="evidence" value="ECO:0007669"/>
    <property type="project" value="InterPro"/>
</dbReference>
<dbReference type="GO" id="GO:0004553">
    <property type="term" value="F:hydrolase activity, hydrolyzing O-glycosyl compounds"/>
    <property type="evidence" value="ECO:0007669"/>
    <property type="project" value="InterPro"/>
</dbReference>
<dbReference type="Proteomes" id="UP000011991">
    <property type="component" value="Unassembled WGS sequence"/>
</dbReference>
<dbReference type="InterPro" id="IPR010221">
    <property type="entry name" value="VCBS_dom"/>
</dbReference>
<dbReference type="Gene3D" id="1.10.1330.10">
    <property type="entry name" value="Dockerin domain"/>
    <property type="match status" value="1"/>
</dbReference>
<dbReference type="Pfam" id="PF17963">
    <property type="entry name" value="Big_9"/>
    <property type="match status" value="3"/>
</dbReference>
<dbReference type="InterPro" id="IPR036439">
    <property type="entry name" value="Dockerin_dom_sf"/>
</dbReference>
<accession>M5S9Y9</accession>
<keyword evidence="2" id="KW-1185">Reference proteome</keyword>
<dbReference type="InterPro" id="IPR002105">
    <property type="entry name" value="Dockerin_1_rpt"/>
</dbReference>
<dbReference type="NCBIfam" id="NF012211">
    <property type="entry name" value="tand_rpt_95"/>
    <property type="match status" value="2"/>
</dbReference>
<comment type="caution">
    <text evidence="1">The sequence shown here is derived from an EMBL/GenBank/DDBJ whole genome shotgun (WGS) entry which is preliminary data.</text>
</comment>
<reference evidence="1 2" key="1">
    <citation type="journal article" date="2013" name="Mar. Genomics">
        <title>Expression of sulfatases in Rhodopirellula baltica and the diversity of sulfatases in the genus Rhodopirellula.</title>
        <authorList>
            <person name="Wegner C.E."/>
            <person name="Richter-Heitmann T."/>
            <person name="Klindworth A."/>
            <person name="Klockow C."/>
            <person name="Richter M."/>
            <person name="Achstetter T."/>
            <person name="Glockner F.O."/>
            <person name="Harder J."/>
        </authorList>
    </citation>
    <scope>NUCLEOTIDE SEQUENCE [LARGE SCALE GENOMIC DNA]</scope>
    <source>
        <strain evidence="1 2">SM1</strain>
    </source>
</reference>